<evidence type="ECO:0000256" key="5">
    <source>
        <dbReference type="ARBA" id="ARBA00022729"/>
    </source>
</evidence>
<dbReference type="Gene3D" id="3.20.20.80">
    <property type="entry name" value="Glycosidases"/>
    <property type="match status" value="1"/>
</dbReference>
<dbReference type="KEGG" id="gaw:V144x_51520"/>
<dbReference type="SUPFAM" id="SSF51445">
    <property type="entry name" value="(Trans)glycosidases"/>
    <property type="match status" value="1"/>
</dbReference>
<evidence type="ECO:0000256" key="6">
    <source>
        <dbReference type="ARBA" id="ARBA00022801"/>
    </source>
</evidence>
<evidence type="ECO:0000256" key="2">
    <source>
        <dbReference type="ARBA" id="ARBA00007495"/>
    </source>
</evidence>
<keyword evidence="8" id="KW-0326">Glycosidase</keyword>
<feature type="domain" description="GH10" evidence="10">
    <location>
        <begin position="199"/>
        <end position="299"/>
    </location>
</feature>
<dbReference type="AlphaFoldDB" id="A0A517W335"/>
<name>A0A517W335_9PLAN</name>
<evidence type="ECO:0000256" key="4">
    <source>
        <dbReference type="ARBA" id="ARBA00022651"/>
    </source>
</evidence>
<evidence type="ECO:0000256" key="3">
    <source>
        <dbReference type="ARBA" id="ARBA00012590"/>
    </source>
</evidence>
<keyword evidence="4" id="KW-0858">Xylan degradation</keyword>
<proteinExistence type="inferred from homology"/>
<dbReference type="EMBL" id="CP037920">
    <property type="protein sequence ID" value="QDT99640.1"/>
    <property type="molecule type" value="Genomic_DNA"/>
</dbReference>
<dbReference type="Proteomes" id="UP000318704">
    <property type="component" value="Chromosome"/>
</dbReference>
<reference evidence="11 12" key="1">
    <citation type="submission" date="2019-03" db="EMBL/GenBank/DDBJ databases">
        <title>Deep-cultivation of Planctomycetes and their phenomic and genomic characterization uncovers novel biology.</title>
        <authorList>
            <person name="Wiegand S."/>
            <person name="Jogler M."/>
            <person name="Boedeker C."/>
            <person name="Pinto D."/>
            <person name="Vollmers J."/>
            <person name="Rivas-Marin E."/>
            <person name="Kohn T."/>
            <person name="Peeters S.H."/>
            <person name="Heuer A."/>
            <person name="Rast P."/>
            <person name="Oberbeckmann S."/>
            <person name="Bunk B."/>
            <person name="Jeske O."/>
            <person name="Meyerdierks A."/>
            <person name="Storesund J.E."/>
            <person name="Kallscheuer N."/>
            <person name="Luecker S."/>
            <person name="Lage O.M."/>
            <person name="Pohl T."/>
            <person name="Merkel B.J."/>
            <person name="Hornburger P."/>
            <person name="Mueller R.-W."/>
            <person name="Bruemmer F."/>
            <person name="Labrenz M."/>
            <person name="Spormann A.M."/>
            <person name="Op den Camp H."/>
            <person name="Overmann J."/>
            <person name="Amann R."/>
            <person name="Jetten M.S.M."/>
            <person name="Mascher T."/>
            <person name="Medema M.H."/>
            <person name="Devos D.P."/>
            <person name="Kaster A.-K."/>
            <person name="Ovreas L."/>
            <person name="Rohde M."/>
            <person name="Galperin M.Y."/>
            <person name="Jogler C."/>
        </authorList>
    </citation>
    <scope>NUCLEOTIDE SEQUENCE [LARGE SCALE GENOMIC DNA]</scope>
    <source>
        <strain evidence="11 12">V144</strain>
    </source>
</reference>
<dbReference type="PANTHER" id="PTHR31490:SF88">
    <property type="entry name" value="BETA-XYLANASE"/>
    <property type="match status" value="1"/>
</dbReference>
<keyword evidence="6 11" id="KW-0378">Hydrolase</keyword>
<evidence type="ECO:0000256" key="9">
    <source>
        <dbReference type="ARBA" id="ARBA00023326"/>
    </source>
</evidence>
<comment type="catalytic activity">
    <reaction evidence="1">
        <text>Endohydrolysis of (1-&gt;4)-beta-D-xylosidic linkages in xylans.</text>
        <dbReference type="EC" id="3.2.1.8"/>
    </reaction>
</comment>
<dbReference type="InterPro" id="IPR044846">
    <property type="entry name" value="GH10"/>
</dbReference>
<keyword evidence="9" id="KW-0624">Polysaccharide degradation</keyword>
<dbReference type="EC" id="3.2.1.8" evidence="3"/>
<sequence>MIATRFMGNLRFLIAPSQVPEDWSDLHRAYLNAVDGRVFPTRVEVDGNLLTFRRQTSQSCKLNIVWQINNFGRPVIRTASLPEREEPYVLLLELARGKISTLKDQLSAWQVAGLNIPDALWTLHNEAFSAFAQAAVAQDHLEECSKLASVALQKAHAAAEMLTQLYARQRLAILHQRSQAMKLPVSLGCNLGEFIPNKQESQLICQAFDAANTDLINWKLIEPIEGDQNWELCDQQVDWCEKNHLLIRGGCLLDFAPHGLPDWLESWKLDMVNFQSIISHFIETAITRYSGSIRIWTMVSSMNTGGVFGLNEETRLTLTARAIEVAKKTDDSIQCFIRVEQPWGDYLSKGQHQLSPMQFVDAIDRLGVGLSGIDLELSIGYHPNGSHHHDLLDISKLIDKWSVLNLPLHITLAFPSSDAAEEEAHPGMSTVQTNQWKTDWSEAAQAEWIDLYLPLLLAKPAVTGVYWSRFRDQDARRFPHSGLINSEGQAKPALQTISKYHKQYWRS</sequence>
<dbReference type="InterPro" id="IPR001000">
    <property type="entry name" value="GH10_dom"/>
</dbReference>
<gene>
    <name evidence="11" type="ORF">V144x_51520</name>
</gene>
<dbReference type="RefSeq" id="WP_144989341.1">
    <property type="nucleotide sequence ID" value="NZ_CP037920.1"/>
</dbReference>
<evidence type="ECO:0000256" key="1">
    <source>
        <dbReference type="ARBA" id="ARBA00000681"/>
    </source>
</evidence>
<evidence type="ECO:0000259" key="10">
    <source>
        <dbReference type="Pfam" id="PF00331"/>
    </source>
</evidence>
<organism evidence="11 12">
    <name type="scientific">Gimesia aquarii</name>
    <dbReference type="NCBI Taxonomy" id="2527964"/>
    <lineage>
        <taxon>Bacteria</taxon>
        <taxon>Pseudomonadati</taxon>
        <taxon>Planctomycetota</taxon>
        <taxon>Planctomycetia</taxon>
        <taxon>Planctomycetales</taxon>
        <taxon>Planctomycetaceae</taxon>
        <taxon>Gimesia</taxon>
    </lineage>
</organism>
<dbReference type="PANTHER" id="PTHR31490">
    <property type="entry name" value="GLYCOSYL HYDROLASE"/>
    <property type="match status" value="1"/>
</dbReference>
<comment type="similarity">
    <text evidence="2">Belongs to the glycosyl hydrolase 10 (cellulase F) family.</text>
</comment>
<protein>
    <recommendedName>
        <fullName evidence="3">endo-1,4-beta-xylanase</fullName>
        <ecNumber evidence="3">3.2.1.8</ecNumber>
    </recommendedName>
</protein>
<dbReference type="InterPro" id="IPR017853">
    <property type="entry name" value="GH"/>
</dbReference>
<keyword evidence="7" id="KW-0119">Carbohydrate metabolism</keyword>
<dbReference type="Pfam" id="PF00331">
    <property type="entry name" value="Glyco_hydro_10"/>
    <property type="match status" value="1"/>
</dbReference>
<keyword evidence="5" id="KW-0732">Signal</keyword>
<evidence type="ECO:0000313" key="11">
    <source>
        <dbReference type="EMBL" id="QDT99640.1"/>
    </source>
</evidence>
<dbReference type="GO" id="GO:0045493">
    <property type="term" value="P:xylan catabolic process"/>
    <property type="evidence" value="ECO:0007669"/>
    <property type="project" value="UniProtKB-KW"/>
</dbReference>
<evidence type="ECO:0000313" key="12">
    <source>
        <dbReference type="Proteomes" id="UP000318704"/>
    </source>
</evidence>
<accession>A0A517W335</accession>
<evidence type="ECO:0000256" key="8">
    <source>
        <dbReference type="ARBA" id="ARBA00023295"/>
    </source>
</evidence>
<evidence type="ECO:0000256" key="7">
    <source>
        <dbReference type="ARBA" id="ARBA00023277"/>
    </source>
</evidence>
<dbReference type="GO" id="GO:0031176">
    <property type="term" value="F:endo-1,4-beta-xylanase activity"/>
    <property type="evidence" value="ECO:0007669"/>
    <property type="project" value="UniProtKB-EC"/>
</dbReference>